<proteinExistence type="predicted"/>
<gene>
    <name evidence="2" type="ORF">Pcinc_004295</name>
</gene>
<feature type="compositionally biased region" description="Pro residues" evidence="1">
    <location>
        <begin position="83"/>
        <end position="100"/>
    </location>
</feature>
<dbReference type="EMBL" id="JAWQEG010000302">
    <property type="protein sequence ID" value="KAK3891825.1"/>
    <property type="molecule type" value="Genomic_DNA"/>
</dbReference>
<name>A0AAE1GFK0_PETCI</name>
<dbReference type="AlphaFoldDB" id="A0AAE1GFK0"/>
<protein>
    <submittedName>
        <fullName evidence="2">Uncharacterized protein</fullName>
    </submittedName>
</protein>
<evidence type="ECO:0000256" key="1">
    <source>
        <dbReference type="SAM" id="MobiDB-lite"/>
    </source>
</evidence>
<feature type="compositionally biased region" description="Low complexity" evidence="1">
    <location>
        <begin position="49"/>
        <end position="69"/>
    </location>
</feature>
<accession>A0AAE1GFK0</accession>
<dbReference type="Proteomes" id="UP001286313">
    <property type="component" value="Unassembled WGS sequence"/>
</dbReference>
<feature type="compositionally biased region" description="Basic and acidic residues" evidence="1">
    <location>
        <begin position="1"/>
        <end position="40"/>
    </location>
</feature>
<evidence type="ECO:0000313" key="2">
    <source>
        <dbReference type="EMBL" id="KAK3891825.1"/>
    </source>
</evidence>
<comment type="caution">
    <text evidence="2">The sequence shown here is derived from an EMBL/GenBank/DDBJ whole genome shotgun (WGS) entry which is preliminary data.</text>
</comment>
<reference evidence="2" key="1">
    <citation type="submission" date="2023-10" db="EMBL/GenBank/DDBJ databases">
        <title>Genome assemblies of two species of porcelain crab, Petrolisthes cinctipes and Petrolisthes manimaculis (Anomura: Porcellanidae).</title>
        <authorList>
            <person name="Angst P."/>
        </authorList>
    </citation>
    <scope>NUCLEOTIDE SEQUENCE</scope>
    <source>
        <strain evidence="2">PB745_01</strain>
        <tissue evidence="2">Gill</tissue>
    </source>
</reference>
<keyword evidence="3" id="KW-1185">Reference proteome</keyword>
<evidence type="ECO:0000313" key="3">
    <source>
        <dbReference type="Proteomes" id="UP001286313"/>
    </source>
</evidence>
<sequence>MEETRRHDEIRRHREEQEKREIEEIRRQEELLRRDEENERFTALMTLLASPRHAPAPAGPAQPSSTSVHGGDGDTDSTGTPAPTLPPPQKAAAQTPPPLKPDATIQMFREWRRRGRGKPDLAISNRHFNMLHYHIQPFQGRNSFQ</sequence>
<feature type="region of interest" description="Disordered" evidence="1">
    <location>
        <begin position="1"/>
        <end position="102"/>
    </location>
</feature>
<organism evidence="2 3">
    <name type="scientific">Petrolisthes cinctipes</name>
    <name type="common">Flat porcelain crab</name>
    <dbReference type="NCBI Taxonomy" id="88211"/>
    <lineage>
        <taxon>Eukaryota</taxon>
        <taxon>Metazoa</taxon>
        <taxon>Ecdysozoa</taxon>
        <taxon>Arthropoda</taxon>
        <taxon>Crustacea</taxon>
        <taxon>Multicrustacea</taxon>
        <taxon>Malacostraca</taxon>
        <taxon>Eumalacostraca</taxon>
        <taxon>Eucarida</taxon>
        <taxon>Decapoda</taxon>
        <taxon>Pleocyemata</taxon>
        <taxon>Anomura</taxon>
        <taxon>Galatheoidea</taxon>
        <taxon>Porcellanidae</taxon>
        <taxon>Petrolisthes</taxon>
    </lineage>
</organism>